<proteinExistence type="predicted"/>
<protein>
    <submittedName>
        <fullName evidence="1">Uncharacterized protein</fullName>
    </submittedName>
</protein>
<reference evidence="1" key="1">
    <citation type="submission" date="2018-02" db="EMBL/GenBank/DDBJ databases">
        <title>Rhizophora mucronata_Transcriptome.</title>
        <authorList>
            <person name="Meera S.P."/>
            <person name="Sreeshan A."/>
            <person name="Augustine A."/>
        </authorList>
    </citation>
    <scope>NUCLEOTIDE SEQUENCE</scope>
    <source>
        <tissue evidence="1">Leaf</tissue>
    </source>
</reference>
<name>A0A2P2PD16_RHIMU</name>
<evidence type="ECO:0000313" key="1">
    <source>
        <dbReference type="EMBL" id="MBX52603.1"/>
    </source>
</evidence>
<organism evidence="1">
    <name type="scientific">Rhizophora mucronata</name>
    <name type="common">Asiatic mangrove</name>
    <dbReference type="NCBI Taxonomy" id="61149"/>
    <lineage>
        <taxon>Eukaryota</taxon>
        <taxon>Viridiplantae</taxon>
        <taxon>Streptophyta</taxon>
        <taxon>Embryophyta</taxon>
        <taxon>Tracheophyta</taxon>
        <taxon>Spermatophyta</taxon>
        <taxon>Magnoliopsida</taxon>
        <taxon>eudicotyledons</taxon>
        <taxon>Gunneridae</taxon>
        <taxon>Pentapetalae</taxon>
        <taxon>rosids</taxon>
        <taxon>fabids</taxon>
        <taxon>Malpighiales</taxon>
        <taxon>Rhizophoraceae</taxon>
        <taxon>Rhizophora</taxon>
    </lineage>
</organism>
<dbReference type="EMBL" id="GGEC01072119">
    <property type="protein sequence ID" value="MBX52603.1"/>
    <property type="molecule type" value="Transcribed_RNA"/>
</dbReference>
<accession>A0A2P2PD16</accession>
<sequence length="31" mass="3670">MKISIYWQIVPSKIVFPRSTMKSEEIFAQVI</sequence>
<dbReference type="AlphaFoldDB" id="A0A2P2PD16"/>